<comment type="caution">
    <text evidence="6">The sequence shown here is derived from an EMBL/GenBank/DDBJ whole genome shotgun (WGS) entry which is preliminary data.</text>
</comment>
<keyword evidence="2" id="KW-0238">DNA-binding</keyword>
<dbReference type="GO" id="GO:0003700">
    <property type="term" value="F:DNA-binding transcription factor activity"/>
    <property type="evidence" value="ECO:0007669"/>
    <property type="project" value="InterPro"/>
</dbReference>
<feature type="transmembrane region" description="Helical" evidence="4">
    <location>
        <begin position="6"/>
        <end position="24"/>
    </location>
</feature>
<evidence type="ECO:0000259" key="5">
    <source>
        <dbReference type="PROSITE" id="PS01124"/>
    </source>
</evidence>
<gene>
    <name evidence="6" type="ORF">D7322_16890</name>
</gene>
<keyword evidence="4" id="KW-0472">Membrane</keyword>
<proteinExistence type="predicted"/>
<dbReference type="EMBL" id="RBWS01000012">
    <property type="protein sequence ID" value="RKO70551.1"/>
    <property type="molecule type" value="Genomic_DNA"/>
</dbReference>
<evidence type="ECO:0000256" key="4">
    <source>
        <dbReference type="SAM" id="Phobius"/>
    </source>
</evidence>
<keyword evidence="4" id="KW-1133">Transmembrane helix</keyword>
<dbReference type="PANTHER" id="PTHR43280:SF29">
    <property type="entry name" value="ARAC-FAMILY TRANSCRIPTIONAL REGULATOR"/>
    <property type="match status" value="1"/>
</dbReference>
<dbReference type="Gene3D" id="1.10.10.60">
    <property type="entry name" value="Homeodomain-like"/>
    <property type="match status" value="2"/>
</dbReference>
<evidence type="ECO:0000313" key="6">
    <source>
        <dbReference type="EMBL" id="RKO70551.1"/>
    </source>
</evidence>
<feature type="transmembrane region" description="Helical" evidence="4">
    <location>
        <begin position="133"/>
        <end position="158"/>
    </location>
</feature>
<dbReference type="SMART" id="SM00342">
    <property type="entry name" value="HTH_ARAC"/>
    <property type="match status" value="1"/>
</dbReference>
<dbReference type="Pfam" id="PF12833">
    <property type="entry name" value="HTH_18"/>
    <property type="match status" value="1"/>
</dbReference>
<protein>
    <submittedName>
        <fullName evidence="6">AraC family transcriptional regulator</fullName>
    </submittedName>
</protein>
<evidence type="ECO:0000313" key="7">
    <source>
        <dbReference type="Proteomes" id="UP000282423"/>
    </source>
</evidence>
<dbReference type="InterPro" id="IPR009057">
    <property type="entry name" value="Homeodomain-like_sf"/>
</dbReference>
<evidence type="ECO:0000256" key="3">
    <source>
        <dbReference type="ARBA" id="ARBA00023163"/>
    </source>
</evidence>
<dbReference type="InterPro" id="IPR018060">
    <property type="entry name" value="HTH_AraC"/>
</dbReference>
<dbReference type="PANTHER" id="PTHR43280">
    <property type="entry name" value="ARAC-FAMILY TRANSCRIPTIONAL REGULATOR"/>
    <property type="match status" value="1"/>
</dbReference>
<accession>A0A420VW29</accession>
<sequence length="388" mass="44886">MNLAWLFIYFFGVSISLFLFLLLLTKKQKNVADKILASWLFFAFFDLILIGLYGSGEIQKIPKLIGWELPFPYLHGPFLYLYIVFISGQQKYTWHYLFHFIPAIIIAIVLVFLLPVAIVTTKGYHHVAPEFDLVFLIMESGLMISGAIYIILSTILLYRHNRNIKAQFSNTSKITLNWMQYLVFGMGVIWAIVITVQIPPVLFIGITLFIFFIGYFGIRQVGIFSNALSTHEVLLPKEIELTINPLYSAVVDKEKKSDKIKYEKTRLEDTERNRIYAELTQLMEDQKCYQNPDLTLGDLAILLTIPPGSLSQVINSIEGKNFYDYVNSFRVETFKRIVLIPENRKYNLVSLAFECGFSSKTSFYRNFKKITNMSPSDYLRQNNINVKI</sequence>
<name>A0A420VW29_9SPHI</name>
<evidence type="ECO:0000256" key="1">
    <source>
        <dbReference type="ARBA" id="ARBA00023015"/>
    </source>
</evidence>
<dbReference type="PROSITE" id="PS01124">
    <property type="entry name" value="HTH_ARAC_FAMILY_2"/>
    <property type="match status" value="1"/>
</dbReference>
<organism evidence="6 7">
    <name type="scientific">Sphingobacterium puteale</name>
    <dbReference type="NCBI Taxonomy" id="2420510"/>
    <lineage>
        <taxon>Bacteria</taxon>
        <taxon>Pseudomonadati</taxon>
        <taxon>Bacteroidota</taxon>
        <taxon>Sphingobacteriia</taxon>
        <taxon>Sphingobacteriales</taxon>
        <taxon>Sphingobacteriaceae</taxon>
        <taxon>Sphingobacterium</taxon>
    </lineage>
</organism>
<reference evidence="6 7" key="1">
    <citation type="submission" date="2018-10" db="EMBL/GenBank/DDBJ databases">
        <title>Sphingobacterium sp. M05W1-28.</title>
        <authorList>
            <person name="Cai H."/>
        </authorList>
    </citation>
    <scope>NUCLEOTIDE SEQUENCE [LARGE SCALE GENOMIC DNA]</scope>
    <source>
        <strain evidence="6 7">M05W1-28</strain>
    </source>
</reference>
<evidence type="ECO:0000256" key="2">
    <source>
        <dbReference type="ARBA" id="ARBA00023125"/>
    </source>
</evidence>
<feature type="transmembrane region" description="Helical" evidence="4">
    <location>
        <begin position="178"/>
        <end position="195"/>
    </location>
</feature>
<dbReference type="GO" id="GO:0043565">
    <property type="term" value="F:sequence-specific DNA binding"/>
    <property type="evidence" value="ECO:0007669"/>
    <property type="project" value="InterPro"/>
</dbReference>
<keyword evidence="1" id="KW-0805">Transcription regulation</keyword>
<dbReference type="RefSeq" id="WP_121125437.1">
    <property type="nucleotide sequence ID" value="NZ_RBWS01000012.1"/>
</dbReference>
<dbReference type="SUPFAM" id="SSF46689">
    <property type="entry name" value="Homeodomain-like"/>
    <property type="match status" value="1"/>
</dbReference>
<dbReference type="AlphaFoldDB" id="A0A420VW29"/>
<feature type="transmembrane region" description="Helical" evidence="4">
    <location>
        <begin position="97"/>
        <end position="121"/>
    </location>
</feature>
<dbReference type="Proteomes" id="UP000282423">
    <property type="component" value="Unassembled WGS sequence"/>
</dbReference>
<keyword evidence="3" id="KW-0804">Transcription</keyword>
<feature type="transmembrane region" description="Helical" evidence="4">
    <location>
        <begin position="65"/>
        <end position="85"/>
    </location>
</feature>
<dbReference type="OrthoDB" id="5295174at2"/>
<feature type="transmembrane region" description="Helical" evidence="4">
    <location>
        <begin position="36"/>
        <end position="53"/>
    </location>
</feature>
<feature type="domain" description="HTH araC/xylS-type" evidence="5">
    <location>
        <begin position="277"/>
        <end position="381"/>
    </location>
</feature>
<keyword evidence="7" id="KW-1185">Reference proteome</keyword>
<feature type="transmembrane region" description="Helical" evidence="4">
    <location>
        <begin position="201"/>
        <end position="218"/>
    </location>
</feature>
<keyword evidence="4" id="KW-0812">Transmembrane</keyword>